<proteinExistence type="predicted"/>
<reference evidence="1" key="1">
    <citation type="journal article" date="2021" name="Proc. Natl. Acad. Sci. U.S.A.">
        <title>A Catalog of Tens of Thousands of Viruses from Human Metagenomes Reveals Hidden Associations with Chronic Diseases.</title>
        <authorList>
            <person name="Tisza M.J."/>
            <person name="Buck C.B."/>
        </authorList>
    </citation>
    <scope>NUCLEOTIDE SEQUENCE</scope>
    <source>
        <strain evidence="1">Ctmwf23</strain>
    </source>
</reference>
<evidence type="ECO:0000313" key="1">
    <source>
        <dbReference type="EMBL" id="DAF59142.1"/>
    </source>
</evidence>
<accession>A0A8S5T7C5</accession>
<protein>
    <submittedName>
        <fullName evidence="1">Uncharacterized protein</fullName>
    </submittedName>
</protein>
<dbReference type="EMBL" id="BK032763">
    <property type="protein sequence ID" value="DAF59142.1"/>
    <property type="molecule type" value="Genomic_DNA"/>
</dbReference>
<name>A0A8S5T7C5_9CAUD</name>
<sequence length="44" mass="5165">MHLRGGAVLFYWNFLGILNELFCGTPQACAQCHDTLIYYMKYVY</sequence>
<organism evidence="1">
    <name type="scientific">Siphoviridae sp. ctmwf23</name>
    <dbReference type="NCBI Taxonomy" id="2827935"/>
    <lineage>
        <taxon>Viruses</taxon>
        <taxon>Duplodnaviria</taxon>
        <taxon>Heunggongvirae</taxon>
        <taxon>Uroviricota</taxon>
        <taxon>Caudoviricetes</taxon>
    </lineage>
</organism>